<evidence type="ECO:0000313" key="2">
    <source>
        <dbReference type="Proteomes" id="UP000294933"/>
    </source>
</evidence>
<dbReference type="EMBL" id="ML170201">
    <property type="protein sequence ID" value="TDL18968.1"/>
    <property type="molecule type" value="Genomic_DNA"/>
</dbReference>
<gene>
    <name evidence="1" type="ORF">BD410DRAFT_451638</name>
</gene>
<dbReference type="VEuPathDB" id="FungiDB:BD410DRAFT_451638"/>
<accession>A0A4Y7PV93</accession>
<dbReference type="Proteomes" id="UP000294933">
    <property type="component" value="Unassembled WGS sequence"/>
</dbReference>
<proteinExistence type="predicted"/>
<dbReference type="AlphaFoldDB" id="A0A4Y7PV93"/>
<keyword evidence="2" id="KW-1185">Reference proteome</keyword>
<organism evidence="1 2">
    <name type="scientific">Rickenella mellea</name>
    <dbReference type="NCBI Taxonomy" id="50990"/>
    <lineage>
        <taxon>Eukaryota</taxon>
        <taxon>Fungi</taxon>
        <taxon>Dikarya</taxon>
        <taxon>Basidiomycota</taxon>
        <taxon>Agaricomycotina</taxon>
        <taxon>Agaricomycetes</taxon>
        <taxon>Hymenochaetales</taxon>
        <taxon>Rickenellaceae</taxon>
        <taxon>Rickenella</taxon>
    </lineage>
</organism>
<evidence type="ECO:0000313" key="1">
    <source>
        <dbReference type="EMBL" id="TDL18968.1"/>
    </source>
</evidence>
<reference evidence="1 2" key="1">
    <citation type="submission" date="2018-06" db="EMBL/GenBank/DDBJ databases">
        <title>A transcriptomic atlas of mushroom development highlights an independent origin of complex multicellularity.</title>
        <authorList>
            <consortium name="DOE Joint Genome Institute"/>
            <person name="Krizsan K."/>
            <person name="Almasi E."/>
            <person name="Merenyi Z."/>
            <person name="Sahu N."/>
            <person name="Viragh M."/>
            <person name="Koszo T."/>
            <person name="Mondo S."/>
            <person name="Kiss B."/>
            <person name="Balint B."/>
            <person name="Kues U."/>
            <person name="Barry K."/>
            <person name="Hegedus J.C."/>
            <person name="Henrissat B."/>
            <person name="Johnson J."/>
            <person name="Lipzen A."/>
            <person name="Ohm R."/>
            <person name="Nagy I."/>
            <person name="Pangilinan J."/>
            <person name="Yan J."/>
            <person name="Xiong Y."/>
            <person name="Grigoriev I.V."/>
            <person name="Hibbett D.S."/>
            <person name="Nagy L.G."/>
        </authorList>
    </citation>
    <scope>NUCLEOTIDE SEQUENCE [LARGE SCALE GENOMIC DNA]</scope>
    <source>
        <strain evidence="1 2">SZMC22713</strain>
    </source>
</reference>
<protein>
    <submittedName>
        <fullName evidence="1">Uncharacterized protein</fullName>
    </submittedName>
</protein>
<name>A0A4Y7PV93_9AGAM</name>
<sequence length="170" mass="19167">MCRYLFHRLTINLFEVLERHICAVPSKPFGSSVNLFIPIGPNVSGRTPQFLVYVGDIRSRCEDTVPFSCAVGFSAGPNKADIQEVESIRSKGQNFQRQINSSLKVCRTWTLDPRYQRSHLIVDPPSPSSLTFHSNSQPVNFPGLGAFNWLLYYYRGILAPSSQRKLVSSE</sequence>